<dbReference type="InterPro" id="IPR029052">
    <property type="entry name" value="Metallo-depent_PP-like"/>
</dbReference>
<reference evidence="1 2" key="1">
    <citation type="journal article" date="2019" name="J. Oral Microbiol.">
        <title>Role of OmpA1 and OmpA2 in Aggregatibacter actinomycetemcomitans and Aggregatibacter aphrophilus serum resistance.</title>
        <authorList>
            <person name="Lindholm M."/>
            <person name="Min Aung K."/>
            <person name="Nyunt Wai S."/>
            <person name="Oscarsson J."/>
        </authorList>
    </citation>
    <scope>NUCLEOTIDE SEQUENCE [LARGE SCALE GENOMIC DNA]</scope>
    <source>
        <strain evidence="1 2">HK83</strain>
    </source>
</reference>
<keyword evidence="2" id="KW-1185">Reference proteome</keyword>
<dbReference type="EMBL" id="QMGS01000067">
    <property type="protein sequence ID" value="RMW84678.1"/>
    <property type="molecule type" value="Genomic_DNA"/>
</dbReference>
<name>A0ABX9VTU8_AGGAP</name>
<protein>
    <submittedName>
        <fullName evidence="1">Metallophosphoesterase</fullName>
    </submittedName>
</protein>
<dbReference type="PANTHER" id="PTHR31302:SF0">
    <property type="entry name" value="TRANSMEMBRANE PROTEIN WITH METALLOPHOSPHOESTERASE DOMAIN"/>
    <property type="match status" value="1"/>
</dbReference>
<evidence type="ECO:0000313" key="2">
    <source>
        <dbReference type="Proteomes" id="UP000274211"/>
    </source>
</evidence>
<gene>
    <name evidence="1" type="ORF">DOL88_07775</name>
</gene>
<dbReference type="PANTHER" id="PTHR31302">
    <property type="entry name" value="TRANSMEMBRANE PROTEIN WITH METALLOPHOSPHOESTERASE DOMAIN-RELATED"/>
    <property type="match status" value="1"/>
</dbReference>
<proteinExistence type="predicted"/>
<accession>A0ABX9VTU8</accession>
<comment type="caution">
    <text evidence="1">The sequence shown here is derived from an EMBL/GenBank/DDBJ whole genome shotgun (WGS) entry which is preliminary data.</text>
</comment>
<organism evidence="1 2">
    <name type="scientific">Aggregatibacter aphrophilus</name>
    <name type="common">Haemophilus aphrophilus</name>
    <dbReference type="NCBI Taxonomy" id="732"/>
    <lineage>
        <taxon>Bacteria</taxon>
        <taxon>Pseudomonadati</taxon>
        <taxon>Pseudomonadota</taxon>
        <taxon>Gammaproteobacteria</taxon>
        <taxon>Pasteurellales</taxon>
        <taxon>Pasteurellaceae</taxon>
        <taxon>Aggregatibacter</taxon>
    </lineage>
</organism>
<dbReference type="Proteomes" id="UP000274211">
    <property type="component" value="Unassembled WGS sequence"/>
</dbReference>
<sequence>TAQLLKDVNTALPVILMDHRPTDIEQHANLPIDIQLSGHAHNGQIFPANLIVKFIYRLSYGYEQINQGHFFVTSGYGFWGVPMRLGSQSEVMIIDVVGG</sequence>
<dbReference type="InterPro" id="IPR051158">
    <property type="entry name" value="Metallophosphoesterase_sf"/>
</dbReference>
<feature type="non-terminal residue" evidence="1">
    <location>
        <position position="1"/>
    </location>
</feature>
<dbReference type="SUPFAM" id="SSF56300">
    <property type="entry name" value="Metallo-dependent phosphatases"/>
    <property type="match status" value="1"/>
</dbReference>
<evidence type="ECO:0000313" key="1">
    <source>
        <dbReference type="EMBL" id="RMW84678.1"/>
    </source>
</evidence>